<evidence type="ECO:0000313" key="3">
    <source>
        <dbReference type="EMBL" id="KAI5609268.1"/>
    </source>
</evidence>
<gene>
    <name evidence="3" type="ORF">C0J50_6270</name>
</gene>
<dbReference type="EMBL" id="MU579904">
    <property type="protein sequence ID" value="KAI5609268.1"/>
    <property type="molecule type" value="Genomic_DNA"/>
</dbReference>
<keyword evidence="1" id="KW-0175">Coiled coil</keyword>
<dbReference type="InterPro" id="IPR038820">
    <property type="entry name" value="CCDC171"/>
</dbReference>
<feature type="coiled-coil region" evidence="1">
    <location>
        <begin position="547"/>
        <end position="630"/>
    </location>
</feature>
<feature type="coiled-coil region" evidence="1">
    <location>
        <begin position="69"/>
        <end position="160"/>
    </location>
</feature>
<dbReference type="PANTHER" id="PTHR47899">
    <property type="entry name" value="COILED-COIL DOMAIN-CONTAINING PROTEIN 171"/>
    <property type="match status" value="1"/>
</dbReference>
<accession>A0AAD5FAW6</accession>
<evidence type="ECO:0000313" key="4">
    <source>
        <dbReference type="Proteomes" id="UP001205998"/>
    </source>
</evidence>
<reference evidence="3" key="1">
    <citation type="submission" date="2018-07" db="EMBL/GenBank/DDBJ databases">
        <title>Comparative genomics of catfishes provides insights into carnivory and benthic adaptation.</title>
        <authorList>
            <person name="Zhang Y."/>
            <person name="Wang D."/>
            <person name="Peng Z."/>
            <person name="Zheng S."/>
            <person name="Shao F."/>
            <person name="Tao W."/>
        </authorList>
    </citation>
    <scope>NUCLEOTIDE SEQUENCE</scope>
    <source>
        <strain evidence="3">Chongqing</strain>
    </source>
</reference>
<sequence length="1348" mass="154017">MSERRPMQRGGDGGRERARRRDGGQSKASLRASQPRPITRSSQGDLKDISSLREVIGQLPAEGRTFDKEEELRWKINQLEKDKLELNSKYNQEVSGFEAQLTRCRALLEKGEAQRQTLEYELAVVKRDAAAQNSRSEDKIADLIKHNQQLEGLSAELRQRGSDLQKALEITQQARYDDERSLQVDLRERDHLIHSISTERELLQEENTRLHTLLQEHKDTLQKLKDRMEGIQRDRERDTEELKIKTCELRKSMEREEELRTEVETVNKKVKALEKCVESERAAHMEFKVNAEVIQIRLRDMEAAQSVEKRNQAEVVSSLELLKHKFGEVERAHTQERERADNTQHTLTRVELEYQNTKANLIGQLEKAKAASSDRIGQLEREKAESAKLIGQLEKEKAELAKLIGHLEREKAESAKLIGQLEKEKAESAKLIGHLEREKAESAKLIGQLEREKAESVKLIGQLEKEKAESAKLSVRLQEQKRVQMEREHELNLVQKRLVFLEETYHGLLKELEQLLHHHHHQGASPISSTGDQRNHSTLMDILKRVLHRYHTELKDLVKVIDALNEENKDKDEIITDQRRRIQECEARCVCVSEEAERLRVYAAESADAAERMQRELENITHRWEEEKERHTQTKTHTHTLTQDHKKEHQEKLAFLHSLYQQLLTGGVLVASPQSMMGSFSWAELSIMLQEQADVLTSDLHSANQRITFLESVCEGKEAALTSVCEQLKQREETWIKQREELDTHHTHLINELHTRAQVHTHTHTHTPHTPDQQTTHQSLGTHGCVFICVCVCVCVFICVCVCVCDLQSRLDHTVKCLHGSERAHSILQQEVSRLQELVRVCRRDDASLLAACALLAGCVSSLRGRVCALLQQKAVLKRGVCDAQSLRQEVGALLRALADPGVQGQSKVTRGVWRFRVHVIGVMAALRLRTLCRNTHTLLRAAGGVCVSELRLSNTHTQEEEENQRVMKMLTSSQLCVILHSCMQELQTELQRTTESSVCVAAAARSSFTKLMEKVLPESEWGCYGDMGLLARQLGHGLNNLRKMHHVPLRHDSNKIMVSALQQHFLEFTQRLHNAEVERRDLRIKLSHIKRRNTHTEIKDSTHTASVSLAQFRGVCEELSSALRREQQAQTLLHEQATQLQELGITMETHTSEQLEKDHTLAQAVQSLADAKAELKKKDQTLRLLGKRLNQSQQEKQELQQVTNRAENTLYMAARSKECVLSYLVSVERRMKELKDQLLLSHSTFSRDDLTLHFPTMHQDTQDLQLDGEGGAEMKACQLIRPTETPPPLSESEGNQEMPALTHTGVTDVPRGAHTLQKKSTVPLKKSRGVKKSTRIKYASKSSTEKP</sequence>
<dbReference type="PANTHER" id="PTHR47899:SF1">
    <property type="entry name" value="COILED-COIL DOMAIN-CONTAINING PROTEIN 171"/>
    <property type="match status" value="1"/>
</dbReference>
<keyword evidence="4" id="KW-1185">Reference proteome</keyword>
<feature type="compositionally biased region" description="Basic and acidic residues" evidence="2">
    <location>
        <begin position="1"/>
        <end position="24"/>
    </location>
</feature>
<feature type="region of interest" description="Disordered" evidence="2">
    <location>
        <begin position="1"/>
        <end position="49"/>
    </location>
</feature>
<feature type="region of interest" description="Disordered" evidence="2">
    <location>
        <begin position="1283"/>
        <end position="1348"/>
    </location>
</feature>
<feature type="coiled-coil region" evidence="1">
    <location>
        <begin position="200"/>
        <end position="276"/>
    </location>
</feature>
<protein>
    <submittedName>
        <fullName evidence="3">Coiled-coil domain-containing protein 171-like</fullName>
    </submittedName>
</protein>
<feature type="compositionally biased region" description="Basic residues" evidence="2">
    <location>
        <begin position="1326"/>
        <end position="1336"/>
    </location>
</feature>
<organism evidence="3 4">
    <name type="scientific">Silurus asotus</name>
    <name type="common">Amur catfish</name>
    <name type="synonym">Parasilurus asotus</name>
    <dbReference type="NCBI Taxonomy" id="30991"/>
    <lineage>
        <taxon>Eukaryota</taxon>
        <taxon>Metazoa</taxon>
        <taxon>Chordata</taxon>
        <taxon>Craniata</taxon>
        <taxon>Vertebrata</taxon>
        <taxon>Euteleostomi</taxon>
        <taxon>Actinopterygii</taxon>
        <taxon>Neopterygii</taxon>
        <taxon>Teleostei</taxon>
        <taxon>Ostariophysi</taxon>
        <taxon>Siluriformes</taxon>
        <taxon>Siluridae</taxon>
        <taxon>Silurus</taxon>
    </lineage>
</organism>
<evidence type="ECO:0000256" key="1">
    <source>
        <dbReference type="SAM" id="Coils"/>
    </source>
</evidence>
<proteinExistence type="predicted"/>
<dbReference type="Proteomes" id="UP001205998">
    <property type="component" value="Unassembled WGS sequence"/>
</dbReference>
<feature type="coiled-coil region" evidence="1">
    <location>
        <begin position="340"/>
        <end position="488"/>
    </location>
</feature>
<name>A0AAD5FAW6_SILAS</name>
<evidence type="ECO:0000256" key="2">
    <source>
        <dbReference type="SAM" id="MobiDB-lite"/>
    </source>
</evidence>
<feature type="coiled-coil region" evidence="1">
    <location>
        <begin position="1162"/>
        <end position="1210"/>
    </location>
</feature>
<comment type="caution">
    <text evidence="3">The sequence shown here is derived from an EMBL/GenBank/DDBJ whole genome shotgun (WGS) entry which is preliminary data.</text>
</comment>